<dbReference type="HAMAP" id="MF_01384">
    <property type="entry name" value="UreD"/>
    <property type="match status" value="1"/>
</dbReference>
<comment type="function">
    <text evidence="3">Required for maturation of urease via the functional incorporation of the urease nickel metallocenter.</text>
</comment>
<keyword evidence="2 3" id="KW-0143">Chaperone</keyword>
<accession>A0A1I4XZS4</accession>
<sequence>MYPTTNAENLLTGKEPAAPVHRLYPAKSLSNPVPAVPHAPLQARLTLGFTKDAGATRLTERNHLGPLLVQKPLYPEGREVCQVVIVHPPGGVVGGDKLEVTAKVGPAASAQITTPGAAKWYKANGRVSYQNIKLDVGPGGTLEWVPQETIFFDNAQVMLDHSVALEKDASYIGCEILCFGRTASGESFTGGQIRQRSSIRRDGKLIWFEQSRLEGGSTAMKSPLVLSGSTVCATLIAVGKAVPAALLREMSEGADAIGDSPGNFGVTQFKSIIVMRYLGHSSEIARRIMLHAWGLLRPVMLNRQAMVPRLWNT</sequence>
<dbReference type="GO" id="GO:0005737">
    <property type="term" value="C:cytoplasm"/>
    <property type="evidence" value="ECO:0007669"/>
    <property type="project" value="UniProtKB-SubCell"/>
</dbReference>
<reference evidence="5" key="1">
    <citation type="submission" date="2016-10" db="EMBL/GenBank/DDBJ databases">
        <authorList>
            <person name="Varghese N."/>
        </authorList>
    </citation>
    <scope>NUCLEOTIDE SEQUENCE [LARGE SCALE GENOMIC DNA]</scope>
    <source>
        <strain evidence="5">Nsp8</strain>
    </source>
</reference>
<gene>
    <name evidence="3" type="primary">ureD</name>
    <name evidence="4" type="ORF">SAMN05216386_0419</name>
</gene>
<dbReference type="PANTHER" id="PTHR33643">
    <property type="entry name" value="UREASE ACCESSORY PROTEIN D"/>
    <property type="match status" value="1"/>
</dbReference>
<protein>
    <recommendedName>
        <fullName evidence="3">Urease accessory protein UreD</fullName>
    </recommendedName>
</protein>
<dbReference type="EMBL" id="FOVJ01000001">
    <property type="protein sequence ID" value="SFN31297.1"/>
    <property type="molecule type" value="Genomic_DNA"/>
</dbReference>
<comment type="subcellular location">
    <subcellularLocation>
        <location evidence="3">Cytoplasm</location>
    </subcellularLocation>
</comment>
<evidence type="ECO:0000256" key="1">
    <source>
        <dbReference type="ARBA" id="ARBA00007177"/>
    </source>
</evidence>
<dbReference type="AlphaFoldDB" id="A0A1I4XZS4"/>
<organism evidence="4 5">
    <name type="scientific">Nitrosospira briensis</name>
    <dbReference type="NCBI Taxonomy" id="35799"/>
    <lineage>
        <taxon>Bacteria</taxon>
        <taxon>Pseudomonadati</taxon>
        <taxon>Pseudomonadota</taxon>
        <taxon>Betaproteobacteria</taxon>
        <taxon>Nitrosomonadales</taxon>
        <taxon>Nitrosomonadaceae</taxon>
        <taxon>Nitrosospira</taxon>
    </lineage>
</organism>
<proteinExistence type="inferred from homology"/>
<dbReference type="GO" id="GO:0016151">
    <property type="term" value="F:nickel cation binding"/>
    <property type="evidence" value="ECO:0007669"/>
    <property type="project" value="UniProtKB-UniRule"/>
</dbReference>
<evidence type="ECO:0000313" key="4">
    <source>
        <dbReference type="EMBL" id="SFN31297.1"/>
    </source>
</evidence>
<evidence type="ECO:0000313" key="5">
    <source>
        <dbReference type="Proteomes" id="UP000183107"/>
    </source>
</evidence>
<keyword evidence="3" id="KW-0996">Nickel insertion</keyword>
<name>A0A1I4XZS4_9PROT</name>
<dbReference type="InterPro" id="IPR002669">
    <property type="entry name" value="UreD"/>
</dbReference>
<comment type="similarity">
    <text evidence="1 3">Belongs to the UreD family.</text>
</comment>
<keyword evidence="5" id="KW-1185">Reference proteome</keyword>
<dbReference type="OrthoDB" id="9798842at2"/>
<evidence type="ECO:0000256" key="3">
    <source>
        <dbReference type="HAMAP-Rule" id="MF_01384"/>
    </source>
</evidence>
<evidence type="ECO:0000256" key="2">
    <source>
        <dbReference type="ARBA" id="ARBA00023186"/>
    </source>
</evidence>
<dbReference type="PANTHER" id="PTHR33643:SF1">
    <property type="entry name" value="UREASE ACCESSORY PROTEIN D"/>
    <property type="match status" value="1"/>
</dbReference>
<comment type="subunit">
    <text evidence="3">UreD, UreF and UreG form a complex that acts as a GTP-hydrolysis-dependent molecular chaperone, activating the urease apoprotein by helping to assemble the nickel containing metallocenter of UreC. The UreE protein probably delivers the nickel.</text>
</comment>
<dbReference type="Pfam" id="PF01774">
    <property type="entry name" value="UreD"/>
    <property type="match status" value="1"/>
</dbReference>
<keyword evidence="3" id="KW-0963">Cytoplasm</keyword>
<dbReference type="Proteomes" id="UP000183107">
    <property type="component" value="Unassembled WGS sequence"/>
</dbReference>